<dbReference type="EMBL" id="JAUTXU010000392">
    <property type="protein sequence ID" value="KAK3681880.1"/>
    <property type="molecule type" value="Genomic_DNA"/>
</dbReference>
<gene>
    <name evidence="1" type="ORF">LTR37_020811</name>
</gene>
<reference evidence="1" key="1">
    <citation type="submission" date="2023-07" db="EMBL/GenBank/DDBJ databases">
        <title>Black Yeasts Isolated from many extreme environments.</title>
        <authorList>
            <person name="Coleine C."/>
            <person name="Stajich J.E."/>
            <person name="Selbmann L."/>
        </authorList>
    </citation>
    <scope>NUCLEOTIDE SEQUENCE</scope>
    <source>
        <strain evidence="1">CCFEE 5714</strain>
    </source>
</reference>
<proteinExistence type="predicted"/>
<protein>
    <submittedName>
        <fullName evidence="1">Uncharacterized protein</fullName>
    </submittedName>
</protein>
<accession>A0ACC3MBG8</accession>
<sequence>MASMEGKVVAITGGASGIGLAIAKVLTSRGAKVSIADMSGPNLDKAKETIKGEVMTCKVDVRNLSEVQDWLKQTVDKFGKLDGAANFAGTIGKNFGNFAVDEEDEENWELIIGVNLTGVMHSMKAELQVMKPGSAIVNAASVSGLRGQPHATAYCASKHGVIGLTRVAAIDFGPKGVRINAVAPGYIWTPMLEHATSVLGPDSFVGQAKTKPIQRLADATEVANLTAFLLSDDASFITGAVYEVDGGWTAGG</sequence>
<evidence type="ECO:0000313" key="1">
    <source>
        <dbReference type="EMBL" id="KAK3681880.1"/>
    </source>
</evidence>
<name>A0ACC3MBG8_9PEZI</name>
<evidence type="ECO:0000313" key="2">
    <source>
        <dbReference type="Proteomes" id="UP001281147"/>
    </source>
</evidence>
<comment type="caution">
    <text evidence="1">The sequence shown here is derived from an EMBL/GenBank/DDBJ whole genome shotgun (WGS) entry which is preliminary data.</text>
</comment>
<dbReference type="Proteomes" id="UP001281147">
    <property type="component" value="Unassembled WGS sequence"/>
</dbReference>
<organism evidence="1 2">
    <name type="scientific">Vermiconidia calcicola</name>
    <dbReference type="NCBI Taxonomy" id="1690605"/>
    <lineage>
        <taxon>Eukaryota</taxon>
        <taxon>Fungi</taxon>
        <taxon>Dikarya</taxon>
        <taxon>Ascomycota</taxon>
        <taxon>Pezizomycotina</taxon>
        <taxon>Dothideomycetes</taxon>
        <taxon>Dothideomycetidae</taxon>
        <taxon>Mycosphaerellales</taxon>
        <taxon>Extremaceae</taxon>
        <taxon>Vermiconidia</taxon>
    </lineage>
</organism>
<keyword evidence="2" id="KW-1185">Reference proteome</keyword>